<dbReference type="Proteomes" id="UP000572817">
    <property type="component" value="Unassembled WGS sequence"/>
</dbReference>
<dbReference type="InterPro" id="IPR014756">
    <property type="entry name" value="Ig_E-set"/>
</dbReference>
<dbReference type="AlphaFoldDB" id="A0A8H4IY79"/>
<feature type="domain" description="Arrestin-like N-terminal" evidence="1">
    <location>
        <begin position="11"/>
        <end position="108"/>
    </location>
</feature>
<organism evidence="2 3">
    <name type="scientific">Botryosphaeria dothidea</name>
    <dbReference type="NCBI Taxonomy" id="55169"/>
    <lineage>
        <taxon>Eukaryota</taxon>
        <taxon>Fungi</taxon>
        <taxon>Dikarya</taxon>
        <taxon>Ascomycota</taxon>
        <taxon>Pezizomycotina</taxon>
        <taxon>Dothideomycetes</taxon>
        <taxon>Dothideomycetes incertae sedis</taxon>
        <taxon>Botryosphaeriales</taxon>
        <taxon>Botryosphaeriaceae</taxon>
        <taxon>Botryosphaeria</taxon>
    </lineage>
</organism>
<dbReference type="Gene3D" id="2.60.40.640">
    <property type="match status" value="1"/>
</dbReference>
<evidence type="ECO:0000313" key="3">
    <source>
        <dbReference type="Proteomes" id="UP000572817"/>
    </source>
</evidence>
<evidence type="ECO:0000259" key="1">
    <source>
        <dbReference type="Pfam" id="PF00339"/>
    </source>
</evidence>
<dbReference type="OrthoDB" id="2333384at2759"/>
<evidence type="ECO:0000313" key="2">
    <source>
        <dbReference type="EMBL" id="KAF4307293.1"/>
    </source>
</evidence>
<name>A0A8H4IY79_9PEZI</name>
<dbReference type="InterPro" id="IPR011021">
    <property type="entry name" value="Arrestin-like_N"/>
</dbReference>
<sequence>MSGKSEKELSVILNPERPFYLSGDPFEGCVRYDCSESRSVRRIEIKFSGRLKSAIVEKHPLATIYTTYRDRVWLFEGSQNLLSGDDTTLEPGSHIWPFSFTIPTSVTPRKLESWDVGPTLERFPEQMLPPSFHLNARVKGLISGHYSITSYALVATLHFTDAALPTQDAALPINILPVSATLSPTSEHQHQATHEARGFDLLPPHSRPENTNGLHKLLKPKPPTLRLRLTATHPVYLIPTHPLPLSITLAVLPTRPHDTPFPTAPTTSPPTFLVKSVRARIKSKTTIAITRTAEHSRTHSATVHDVRLYDQGALVPGEEKQVAMGALGYVPASVRLSSLSRRYVMRVEVVVGMAGGKRAFEVKGEAPVVVEALPEEAREEGRAAEMVKGGMAAAALEDVGLGVLGLVTL</sequence>
<accession>A0A8H4IY79</accession>
<proteinExistence type="predicted"/>
<dbReference type="InterPro" id="IPR014752">
    <property type="entry name" value="Arrestin-like_C"/>
</dbReference>
<comment type="caution">
    <text evidence="2">The sequence shown here is derived from an EMBL/GenBank/DDBJ whole genome shotgun (WGS) entry which is preliminary data.</text>
</comment>
<gene>
    <name evidence="2" type="ORF">GTA08_BOTSDO05681</name>
</gene>
<protein>
    <recommendedName>
        <fullName evidence="1">Arrestin-like N-terminal domain-containing protein</fullName>
    </recommendedName>
</protein>
<dbReference type="Pfam" id="PF00339">
    <property type="entry name" value="Arrestin_N"/>
    <property type="match status" value="1"/>
</dbReference>
<reference evidence="2" key="1">
    <citation type="submission" date="2020-04" db="EMBL/GenBank/DDBJ databases">
        <title>Genome Assembly and Annotation of Botryosphaeria dothidea sdau 11-99, a Latent Pathogen of Apple Fruit Ring Rot in China.</title>
        <authorList>
            <person name="Yu C."/>
            <person name="Diao Y."/>
            <person name="Lu Q."/>
            <person name="Zhao J."/>
            <person name="Cui S."/>
            <person name="Peng C."/>
            <person name="He B."/>
            <person name="Liu H."/>
        </authorList>
    </citation>
    <scope>NUCLEOTIDE SEQUENCE [LARGE SCALE GENOMIC DNA]</scope>
    <source>
        <strain evidence="2">Sdau11-99</strain>
    </source>
</reference>
<dbReference type="SUPFAM" id="SSF81296">
    <property type="entry name" value="E set domains"/>
    <property type="match status" value="1"/>
</dbReference>
<dbReference type="EMBL" id="WWBZ02000033">
    <property type="protein sequence ID" value="KAF4307293.1"/>
    <property type="molecule type" value="Genomic_DNA"/>
</dbReference>
<keyword evidence="3" id="KW-1185">Reference proteome</keyword>